<accession>A0A2T7CSJ2</accession>
<organism evidence="1 2">
    <name type="scientific">Panicum hallii var. hallii</name>
    <dbReference type="NCBI Taxonomy" id="1504633"/>
    <lineage>
        <taxon>Eukaryota</taxon>
        <taxon>Viridiplantae</taxon>
        <taxon>Streptophyta</taxon>
        <taxon>Embryophyta</taxon>
        <taxon>Tracheophyta</taxon>
        <taxon>Spermatophyta</taxon>
        <taxon>Magnoliopsida</taxon>
        <taxon>Liliopsida</taxon>
        <taxon>Poales</taxon>
        <taxon>Poaceae</taxon>
        <taxon>PACMAD clade</taxon>
        <taxon>Panicoideae</taxon>
        <taxon>Panicodae</taxon>
        <taxon>Paniceae</taxon>
        <taxon>Panicinae</taxon>
        <taxon>Panicum</taxon>
        <taxon>Panicum sect. Panicum</taxon>
    </lineage>
</organism>
<evidence type="ECO:0000313" key="2">
    <source>
        <dbReference type="Proteomes" id="UP000244336"/>
    </source>
</evidence>
<protein>
    <submittedName>
        <fullName evidence="1">Uncharacterized protein</fullName>
    </submittedName>
</protein>
<dbReference type="AlphaFoldDB" id="A0A2T7CSJ2"/>
<dbReference type="EMBL" id="CM009755">
    <property type="protein sequence ID" value="PUZ46296.1"/>
    <property type="molecule type" value="Genomic_DNA"/>
</dbReference>
<keyword evidence="2" id="KW-1185">Reference proteome</keyword>
<gene>
    <name evidence="1" type="ORF">GQ55_7G051200</name>
</gene>
<dbReference type="Proteomes" id="UP000244336">
    <property type="component" value="Chromosome 7"/>
</dbReference>
<dbReference type="Gramene" id="PUZ46296">
    <property type="protein sequence ID" value="PUZ46296"/>
    <property type="gene ID" value="GQ55_7G051200"/>
</dbReference>
<reference evidence="1 2" key="1">
    <citation type="submission" date="2018-04" db="EMBL/GenBank/DDBJ databases">
        <title>WGS assembly of Panicum hallii var. hallii HAL2.</title>
        <authorList>
            <person name="Lovell J."/>
            <person name="Jenkins J."/>
            <person name="Lowry D."/>
            <person name="Mamidi S."/>
            <person name="Sreedasyam A."/>
            <person name="Weng X."/>
            <person name="Barry K."/>
            <person name="Bonette J."/>
            <person name="Campitelli B."/>
            <person name="Daum C."/>
            <person name="Gordon S."/>
            <person name="Gould B."/>
            <person name="Lipzen A."/>
            <person name="MacQueen A."/>
            <person name="Palacio-Mejia J."/>
            <person name="Plott C."/>
            <person name="Shakirov E."/>
            <person name="Shu S."/>
            <person name="Yoshinaga Y."/>
            <person name="Zane M."/>
            <person name="Rokhsar D."/>
            <person name="Grimwood J."/>
            <person name="Schmutz J."/>
            <person name="Juenger T."/>
        </authorList>
    </citation>
    <scope>NUCLEOTIDE SEQUENCE [LARGE SCALE GENOMIC DNA]</scope>
    <source>
        <strain evidence="2">cv. HAL2</strain>
    </source>
</reference>
<sequence>MQTCSLLFVRPWKYDTDASHHGRTNTCTLMHKGKKIILLPLTPAEIVKHDKELAEISKNDHALDPFVATSHELS</sequence>
<name>A0A2T7CSJ2_9POAL</name>
<proteinExistence type="predicted"/>
<evidence type="ECO:0000313" key="1">
    <source>
        <dbReference type="EMBL" id="PUZ46296.1"/>
    </source>
</evidence>
<dbReference type="OrthoDB" id="785384at2759"/>